<dbReference type="InterPro" id="IPR029069">
    <property type="entry name" value="HotDog_dom_sf"/>
</dbReference>
<dbReference type="Pfam" id="PF03061">
    <property type="entry name" value="4HBT"/>
    <property type="match status" value="1"/>
</dbReference>
<evidence type="ECO:0000313" key="5">
    <source>
        <dbReference type="Proteomes" id="UP000296706"/>
    </source>
</evidence>
<evidence type="ECO:0000313" key="4">
    <source>
        <dbReference type="EMBL" id="QCC49810.1"/>
    </source>
</evidence>
<dbReference type="InterPro" id="IPR003736">
    <property type="entry name" value="PAAI_dom"/>
</dbReference>
<dbReference type="PANTHER" id="PTHR42856:SF1">
    <property type="entry name" value="ACYL-COENZYME A THIOESTERASE PAAI"/>
    <property type="match status" value="1"/>
</dbReference>
<dbReference type="STRING" id="1457250.GCA_000755225_02411"/>
<keyword evidence="1" id="KW-0378">Hydrolase</keyword>
<gene>
    <name evidence="4" type="ORF">DV733_00595</name>
</gene>
<dbReference type="EMBL" id="CP031310">
    <property type="protein sequence ID" value="QCC49810.1"/>
    <property type="molecule type" value="Genomic_DNA"/>
</dbReference>
<organism evidence="4 5">
    <name type="scientific">Halapricum salinum</name>
    <dbReference type="NCBI Taxonomy" id="1457250"/>
    <lineage>
        <taxon>Archaea</taxon>
        <taxon>Methanobacteriati</taxon>
        <taxon>Methanobacteriota</taxon>
        <taxon>Stenosarchaea group</taxon>
        <taxon>Halobacteria</taxon>
        <taxon>Halobacteriales</taxon>
        <taxon>Haloarculaceae</taxon>
        <taxon>Halapricum</taxon>
    </lineage>
</organism>
<proteinExistence type="predicted"/>
<name>A0A4D6H7V8_9EURY</name>
<dbReference type="AlphaFoldDB" id="A0A4D6H7V8"/>
<dbReference type="GeneID" id="39846322"/>
<dbReference type="InterPro" id="IPR052723">
    <property type="entry name" value="Acyl-CoA_thioesterase_PaaI"/>
</dbReference>
<dbReference type="NCBIfam" id="TIGR00369">
    <property type="entry name" value="unchar_dom_1"/>
    <property type="match status" value="1"/>
</dbReference>
<dbReference type="InterPro" id="IPR006683">
    <property type="entry name" value="Thioestr_dom"/>
</dbReference>
<dbReference type="PANTHER" id="PTHR42856">
    <property type="entry name" value="ACYL-COENZYME A THIOESTERASE PAAI"/>
    <property type="match status" value="1"/>
</dbReference>
<feature type="region of interest" description="Disordered" evidence="2">
    <location>
        <begin position="124"/>
        <end position="146"/>
    </location>
</feature>
<reference evidence="4 5" key="1">
    <citation type="journal article" date="2019" name="Nat. Commun.">
        <title>A new type of DNA phosphorothioation-based antiviral system in archaea.</title>
        <authorList>
            <person name="Xiong L."/>
            <person name="Liu S."/>
            <person name="Chen S."/>
            <person name="Xiao Y."/>
            <person name="Zhu B."/>
            <person name="Gao Y."/>
            <person name="Zhang Y."/>
            <person name="Chen B."/>
            <person name="Luo J."/>
            <person name="Deng Z."/>
            <person name="Chen X."/>
            <person name="Wang L."/>
            <person name="Chen S."/>
        </authorList>
    </citation>
    <scope>NUCLEOTIDE SEQUENCE [LARGE SCALE GENOMIC DNA]</scope>
    <source>
        <strain evidence="4 5">CBA1105</strain>
    </source>
</reference>
<evidence type="ECO:0000256" key="2">
    <source>
        <dbReference type="SAM" id="MobiDB-lite"/>
    </source>
</evidence>
<protein>
    <submittedName>
        <fullName evidence="4">PaaI family thioesterase</fullName>
    </submittedName>
</protein>
<sequence>MTVADIFNEIPFAKHLGIEITEAADGHAEGRLELEAEHSSNPARMIGHGGVTYSLADTVGGAAVVSLTEDVAPTIDMRMDYLAPVTQDIHAVADVVRDGGNMAVVEVEVYDTDETHVATAHGVYKTSGQGGENPWRAEDDPREGAD</sequence>
<dbReference type="Gene3D" id="3.10.129.10">
    <property type="entry name" value="Hotdog Thioesterase"/>
    <property type="match status" value="1"/>
</dbReference>
<evidence type="ECO:0000259" key="3">
    <source>
        <dbReference type="Pfam" id="PF03061"/>
    </source>
</evidence>
<accession>A0A4D6H7V8</accession>
<dbReference type="OrthoDB" id="202256at2157"/>
<feature type="compositionally biased region" description="Basic and acidic residues" evidence="2">
    <location>
        <begin position="135"/>
        <end position="146"/>
    </location>
</feature>
<dbReference type="RefSeq" id="WP_049993256.1">
    <property type="nucleotide sequence ID" value="NZ_CP031310.1"/>
</dbReference>
<dbReference type="SUPFAM" id="SSF54637">
    <property type="entry name" value="Thioesterase/thiol ester dehydrase-isomerase"/>
    <property type="match status" value="1"/>
</dbReference>
<dbReference type="Proteomes" id="UP000296706">
    <property type="component" value="Chromosome"/>
</dbReference>
<keyword evidence="5" id="KW-1185">Reference proteome</keyword>
<dbReference type="CDD" id="cd03443">
    <property type="entry name" value="PaaI_thioesterase"/>
    <property type="match status" value="1"/>
</dbReference>
<dbReference type="KEGG" id="hsn:DV733_00595"/>
<feature type="domain" description="Thioesterase" evidence="3">
    <location>
        <begin position="48"/>
        <end position="115"/>
    </location>
</feature>
<evidence type="ECO:0000256" key="1">
    <source>
        <dbReference type="ARBA" id="ARBA00022801"/>
    </source>
</evidence>
<dbReference type="GO" id="GO:0016289">
    <property type="term" value="F:acyl-CoA hydrolase activity"/>
    <property type="evidence" value="ECO:0007669"/>
    <property type="project" value="TreeGrafter"/>
</dbReference>